<gene>
    <name evidence="2" type="ORF">RB602_02250</name>
    <name evidence="1" type="ORF">RB602_09255</name>
</gene>
<dbReference type="KEGG" id="acoa:RB602_02250"/>
<evidence type="ECO:0000313" key="3">
    <source>
        <dbReference type="Proteomes" id="UP001302429"/>
    </source>
</evidence>
<dbReference type="AlphaFoldDB" id="A0AA97F682"/>
<dbReference type="KEGG" id="acoa:RB602_09255"/>
<dbReference type="EMBL" id="CP136594">
    <property type="protein sequence ID" value="WOE74048.1"/>
    <property type="molecule type" value="Genomic_DNA"/>
</dbReference>
<keyword evidence="3" id="KW-1185">Reference proteome</keyword>
<accession>A0AA97F682</accession>
<organism evidence="1 3">
    <name type="scientific">Alterisphingorhabdus coralli</name>
    <dbReference type="NCBI Taxonomy" id="3071408"/>
    <lineage>
        <taxon>Bacteria</taxon>
        <taxon>Pseudomonadati</taxon>
        <taxon>Pseudomonadota</taxon>
        <taxon>Alphaproteobacteria</taxon>
        <taxon>Sphingomonadales</taxon>
        <taxon>Sphingomonadaceae</taxon>
        <taxon>Alterisphingorhabdus (ex Yan et al. 2024)</taxon>
    </lineage>
</organism>
<dbReference type="RefSeq" id="WP_317080278.1">
    <property type="nucleotide sequence ID" value="NZ_CP136594.1"/>
</dbReference>
<sequence>MSGAYSAHEFLDAVDCIVQTLVANGMDEIRSANIYINPYRHCELLAFHDQDMGKEFQLLDYQGRRKREFVRMSPRVQPVFEKE</sequence>
<evidence type="ECO:0000313" key="2">
    <source>
        <dbReference type="EMBL" id="WOE75557.1"/>
    </source>
</evidence>
<evidence type="ECO:0000313" key="1">
    <source>
        <dbReference type="EMBL" id="WOE74048.1"/>
    </source>
</evidence>
<protein>
    <submittedName>
        <fullName evidence="1">Uncharacterized protein</fullName>
    </submittedName>
</protein>
<dbReference type="Proteomes" id="UP001302429">
    <property type="component" value="Chromosome"/>
</dbReference>
<name>A0AA97F682_9SPHN</name>
<reference evidence="1 3" key="1">
    <citation type="submission" date="2023-10" db="EMBL/GenBank/DDBJ databases">
        <title>Complete genome sequence of a Sphingomonadaceae bacterium.</title>
        <authorList>
            <person name="Yan C."/>
        </authorList>
    </citation>
    <scope>NUCLEOTIDE SEQUENCE [LARGE SCALE GENOMIC DNA]</scope>
    <source>
        <strain evidence="1 3">SCSIO 66989</strain>
    </source>
</reference>
<dbReference type="EMBL" id="CP136594">
    <property type="protein sequence ID" value="WOE75557.1"/>
    <property type="molecule type" value="Genomic_DNA"/>
</dbReference>
<proteinExistence type="predicted"/>